<name>A0A081RIR7_SPHCR</name>
<dbReference type="RefSeq" id="WP_010409155.1">
    <property type="nucleotide sequence ID" value="NZ_JFHR01000003.1"/>
</dbReference>
<organism evidence="1 2">
    <name type="scientific">Sphingobium chlorophenolicum</name>
    <dbReference type="NCBI Taxonomy" id="46429"/>
    <lineage>
        <taxon>Bacteria</taxon>
        <taxon>Pseudomonadati</taxon>
        <taxon>Pseudomonadota</taxon>
        <taxon>Alphaproteobacteria</taxon>
        <taxon>Sphingomonadales</taxon>
        <taxon>Sphingomonadaceae</taxon>
        <taxon>Sphingobium</taxon>
    </lineage>
</organism>
<evidence type="ECO:0000313" key="2">
    <source>
        <dbReference type="Proteomes" id="UP000028411"/>
    </source>
</evidence>
<proteinExistence type="predicted"/>
<reference evidence="1 2" key="1">
    <citation type="submission" date="2014-02" db="EMBL/GenBank/DDBJ databases">
        <title>Whole genome sequence of Sphingobium chlorophenolicum NBRC 16172.</title>
        <authorList>
            <person name="Gan H.M."/>
            <person name="Gan H.Y."/>
            <person name="Chew T.H."/>
            <person name="Savka M.A."/>
        </authorList>
    </citation>
    <scope>NUCLEOTIDE SEQUENCE [LARGE SCALE GENOMIC DNA]</scope>
    <source>
        <strain evidence="1 2">NBRC 16172</strain>
    </source>
</reference>
<dbReference type="eggNOG" id="ENOG503199G">
    <property type="taxonomic scope" value="Bacteria"/>
</dbReference>
<dbReference type="AlphaFoldDB" id="A0A081RIR7"/>
<dbReference type="Proteomes" id="UP000028411">
    <property type="component" value="Unassembled WGS sequence"/>
</dbReference>
<evidence type="ECO:0008006" key="3">
    <source>
        <dbReference type="Google" id="ProtNLM"/>
    </source>
</evidence>
<sequence length="163" mass="16802">MIPFCLILGDSTAVGTAQALAAQGIRCEVHARVGAGSAEIERRVRGASAATVALIALGSNDAASPALPTNLLALRRRTTAVKVAWLAPYDLRASSIVTSIAARFGDTVIPLRAQPSRDGIHPVSYRPVAKSLRWGAVAPFRAGVAPAPIARATVLVMSSPLGS</sequence>
<protein>
    <recommendedName>
        <fullName evidence="3">SGNH hydrolase-type esterase domain-containing protein</fullName>
    </recommendedName>
</protein>
<evidence type="ECO:0000313" key="1">
    <source>
        <dbReference type="EMBL" id="KEQ55090.1"/>
    </source>
</evidence>
<gene>
    <name evidence="1" type="ORF">BV95_00639</name>
</gene>
<accession>A0A081RIR7</accession>
<dbReference type="SUPFAM" id="SSF52266">
    <property type="entry name" value="SGNH hydrolase"/>
    <property type="match status" value="1"/>
</dbReference>
<comment type="caution">
    <text evidence="1">The sequence shown here is derived from an EMBL/GenBank/DDBJ whole genome shotgun (WGS) entry which is preliminary data.</text>
</comment>
<dbReference type="OrthoDB" id="7511045at2"/>
<dbReference type="PATRIC" id="fig|46429.4.peg.624"/>
<dbReference type="EMBL" id="JFHR01000003">
    <property type="protein sequence ID" value="KEQ55090.1"/>
    <property type="molecule type" value="Genomic_DNA"/>
</dbReference>